<feature type="transmembrane region" description="Helical" evidence="6">
    <location>
        <begin position="153"/>
        <end position="175"/>
    </location>
</feature>
<name>A0A177ECJ8_9MICR</name>
<dbReference type="GO" id="GO:0016020">
    <property type="term" value="C:membrane"/>
    <property type="evidence" value="ECO:0007669"/>
    <property type="project" value="UniProtKB-SubCell"/>
</dbReference>
<dbReference type="Gene3D" id="1.20.1250.20">
    <property type="entry name" value="MFS general substrate transporter like domains"/>
    <property type="match status" value="2"/>
</dbReference>
<dbReference type="GO" id="GO:0022857">
    <property type="term" value="F:transmembrane transporter activity"/>
    <property type="evidence" value="ECO:0007669"/>
    <property type="project" value="InterPro"/>
</dbReference>
<dbReference type="InterPro" id="IPR036259">
    <property type="entry name" value="MFS_trans_sf"/>
</dbReference>
<dbReference type="STRING" id="1805483.A0A177ECJ8"/>
<dbReference type="SUPFAM" id="SSF103473">
    <property type="entry name" value="MFS general substrate transporter"/>
    <property type="match status" value="1"/>
</dbReference>
<dbReference type="Pfam" id="PF00854">
    <property type="entry name" value="PTR2"/>
    <property type="match status" value="2"/>
</dbReference>
<feature type="transmembrane region" description="Helical" evidence="6">
    <location>
        <begin position="390"/>
        <end position="410"/>
    </location>
</feature>
<evidence type="ECO:0000256" key="6">
    <source>
        <dbReference type="SAM" id="Phobius"/>
    </source>
</evidence>
<feature type="transmembrane region" description="Helical" evidence="6">
    <location>
        <begin position="114"/>
        <end position="133"/>
    </location>
</feature>
<dbReference type="PANTHER" id="PTHR11654">
    <property type="entry name" value="OLIGOPEPTIDE TRANSPORTER-RELATED"/>
    <property type="match status" value="1"/>
</dbReference>
<feature type="transmembrane region" description="Helical" evidence="6">
    <location>
        <begin position="362"/>
        <end position="381"/>
    </location>
</feature>
<dbReference type="VEuPathDB" id="MicrosporidiaDB:NEDG_00589"/>
<feature type="transmembrane region" description="Helical" evidence="6">
    <location>
        <begin position="422"/>
        <end position="440"/>
    </location>
</feature>
<protein>
    <recommendedName>
        <fullName evidence="9">Solute carrier family 15 (Peptide/histidine transporter), member 3/4</fullName>
    </recommendedName>
</protein>
<feature type="transmembrane region" description="Helical" evidence="6">
    <location>
        <begin position="84"/>
        <end position="105"/>
    </location>
</feature>
<sequence length="450" mass="48886">MKTQTLKVSGGLAECIRSAQVCFILVAEFFERFAFYSIRGALFIYVSSYYGYSREETISYVHGFMCSVYVSTVFGGVISDQVLGSVATIAVFCLTYALGILFLFGSSVVHSPSLLHSGAFLIALSAGCIKPSISSLGGDQFHCTETKRLASFFTAFYFSVNVSSALAFFSIPVLVGRGCFGKDTCYALGFASSFVSLAGFAAIFLLVPLAGALKTATMKTFSSKQLLAVQPTPATPATLSSLWMPLKKILPVSFGWMLYDQQSSTWIDQGRKLSQTVTFFSYPVTIPPAQMQVLNSLILVGILPFFDGVLSKALRLFRLRNTPERKMAYGMCFFSLSFLFSCMVDVWLLFFRPSILAQVPQFVAITLGEALIGSTGLTLAYTNAPSSCKALILSFWYLNMAIGNLLVIGLSKIFQGLAVPPHAQSFIYLSIAATVTALMLSRRQGRSGGD</sequence>
<keyword evidence="8" id="KW-1185">Reference proteome</keyword>
<dbReference type="GeneID" id="93646939"/>
<comment type="similarity">
    <text evidence="2">Belongs to the major facilitator superfamily. Proton-dependent oligopeptide transporter (POT/PTR) (TC 2.A.17) family.</text>
</comment>
<feature type="transmembrane region" description="Helical" evidence="6">
    <location>
        <begin position="59"/>
        <end position="78"/>
    </location>
</feature>
<dbReference type="InterPro" id="IPR000109">
    <property type="entry name" value="POT_fam"/>
</dbReference>
<feature type="transmembrane region" description="Helical" evidence="6">
    <location>
        <begin position="187"/>
        <end position="213"/>
    </location>
</feature>
<dbReference type="RefSeq" id="XP_067544104.1">
    <property type="nucleotide sequence ID" value="XM_067688007.1"/>
</dbReference>
<reference evidence="7 8" key="1">
    <citation type="submission" date="2016-02" db="EMBL/GenBank/DDBJ databases">
        <title>Discovery of a natural microsporidian pathogen with a broad tissue tropism in Caenorhabditis elegans.</title>
        <authorList>
            <person name="Luallen R.J."/>
            <person name="Reinke A.W."/>
            <person name="Tong L."/>
            <person name="Botts M.R."/>
            <person name="Felix M.-A."/>
            <person name="Troemel E.R."/>
        </authorList>
    </citation>
    <scope>NUCLEOTIDE SEQUENCE [LARGE SCALE GENOMIC DNA]</scope>
    <source>
        <strain evidence="7 8">JUm2807</strain>
    </source>
</reference>
<keyword evidence="5 6" id="KW-0472">Membrane</keyword>
<evidence type="ECO:0000313" key="7">
    <source>
        <dbReference type="EMBL" id="OAG29456.1"/>
    </source>
</evidence>
<comment type="subcellular location">
    <subcellularLocation>
        <location evidence="1">Membrane</location>
        <topology evidence="1">Multi-pass membrane protein</topology>
    </subcellularLocation>
</comment>
<dbReference type="AlphaFoldDB" id="A0A177ECJ8"/>
<gene>
    <name evidence="7" type="ORF">NEDG_00589</name>
</gene>
<comment type="caution">
    <text evidence="7">The sequence shown here is derived from an EMBL/GenBank/DDBJ whole genome shotgun (WGS) entry which is preliminary data.</text>
</comment>
<proteinExistence type="inferred from homology"/>
<evidence type="ECO:0000256" key="4">
    <source>
        <dbReference type="ARBA" id="ARBA00022989"/>
    </source>
</evidence>
<evidence type="ECO:0000256" key="2">
    <source>
        <dbReference type="ARBA" id="ARBA00005982"/>
    </source>
</evidence>
<evidence type="ECO:0000256" key="3">
    <source>
        <dbReference type="ARBA" id="ARBA00022692"/>
    </source>
</evidence>
<evidence type="ECO:0000256" key="5">
    <source>
        <dbReference type="ARBA" id="ARBA00023136"/>
    </source>
</evidence>
<dbReference type="Proteomes" id="UP000185944">
    <property type="component" value="Unassembled WGS sequence"/>
</dbReference>
<keyword evidence="4 6" id="KW-1133">Transmembrane helix</keyword>
<evidence type="ECO:0000256" key="1">
    <source>
        <dbReference type="ARBA" id="ARBA00004141"/>
    </source>
</evidence>
<feature type="transmembrane region" description="Helical" evidence="6">
    <location>
        <begin position="327"/>
        <end position="350"/>
    </location>
</feature>
<evidence type="ECO:0008006" key="9">
    <source>
        <dbReference type="Google" id="ProtNLM"/>
    </source>
</evidence>
<accession>A0A177ECJ8</accession>
<organism evidence="7 8">
    <name type="scientific">Nematocida displodere</name>
    <dbReference type="NCBI Taxonomy" id="1805483"/>
    <lineage>
        <taxon>Eukaryota</taxon>
        <taxon>Fungi</taxon>
        <taxon>Fungi incertae sedis</taxon>
        <taxon>Microsporidia</taxon>
        <taxon>Nematocida</taxon>
    </lineage>
</organism>
<dbReference type="OrthoDB" id="8904098at2759"/>
<dbReference type="EMBL" id="LTDL01000040">
    <property type="protein sequence ID" value="OAG29456.1"/>
    <property type="molecule type" value="Genomic_DNA"/>
</dbReference>
<keyword evidence="3 6" id="KW-0812">Transmembrane</keyword>
<evidence type="ECO:0000313" key="8">
    <source>
        <dbReference type="Proteomes" id="UP000185944"/>
    </source>
</evidence>